<dbReference type="EMBL" id="KN834844">
    <property type="protein sequence ID" value="KIK52325.1"/>
    <property type="molecule type" value="Genomic_DNA"/>
</dbReference>
<proteinExistence type="predicted"/>
<reference evidence="1 2" key="1">
    <citation type="submission" date="2014-04" db="EMBL/GenBank/DDBJ databases">
        <title>Evolutionary Origins and Diversification of the Mycorrhizal Mutualists.</title>
        <authorList>
            <consortium name="DOE Joint Genome Institute"/>
            <consortium name="Mycorrhizal Genomics Consortium"/>
            <person name="Kohler A."/>
            <person name="Kuo A."/>
            <person name="Nagy L.G."/>
            <person name="Floudas D."/>
            <person name="Copeland A."/>
            <person name="Barry K.W."/>
            <person name="Cichocki N."/>
            <person name="Veneault-Fourrey C."/>
            <person name="LaButti K."/>
            <person name="Lindquist E.A."/>
            <person name="Lipzen A."/>
            <person name="Lundell T."/>
            <person name="Morin E."/>
            <person name="Murat C."/>
            <person name="Riley R."/>
            <person name="Ohm R."/>
            <person name="Sun H."/>
            <person name="Tunlid A."/>
            <person name="Henrissat B."/>
            <person name="Grigoriev I.V."/>
            <person name="Hibbett D.S."/>
            <person name="Martin F."/>
        </authorList>
    </citation>
    <scope>NUCLEOTIDE SEQUENCE [LARGE SCALE GENOMIC DNA]</scope>
    <source>
        <strain evidence="1 2">FD-317 M1</strain>
    </source>
</reference>
<evidence type="ECO:0000313" key="1">
    <source>
        <dbReference type="EMBL" id="KIK52325.1"/>
    </source>
</evidence>
<dbReference type="AlphaFoldDB" id="A0A0D0APU3"/>
<accession>A0A0D0APU3</accession>
<protein>
    <submittedName>
        <fullName evidence="1">Uncharacterized protein</fullName>
    </submittedName>
</protein>
<name>A0A0D0APU3_9AGAR</name>
<gene>
    <name evidence="1" type="ORF">GYMLUDRAFT_251273</name>
</gene>
<dbReference type="Proteomes" id="UP000053593">
    <property type="component" value="Unassembled WGS sequence"/>
</dbReference>
<evidence type="ECO:0000313" key="2">
    <source>
        <dbReference type="Proteomes" id="UP000053593"/>
    </source>
</evidence>
<organism evidence="1 2">
    <name type="scientific">Collybiopsis luxurians FD-317 M1</name>
    <dbReference type="NCBI Taxonomy" id="944289"/>
    <lineage>
        <taxon>Eukaryota</taxon>
        <taxon>Fungi</taxon>
        <taxon>Dikarya</taxon>
        <taxon>Basidiomycota</taxon>
        <taxon>Agaricomycotina</taxon>
        <taxon>Agaricomycetes</taxon>
        <taxon>Agaricomycetidae</taxon>
        <taxon>Agaricales</taxon>
        <taxon>Marasmiineae</taxon>
        <taxon>Omphalotaceae</taxon>
        <taxon>Collybiopsis</taxon>
        <taxon>Collybiopsis luxurians</taxon>
    </lineage>
</organism>
<dbReference type="HOGENOM" id="CLU_1777672_0_0_1"/>
<keyword evidence="2" id="KW-1185">Reference proteome</keyword>
<sequence length="146" mass="16562">MTRLALRHHPHLSQPSHPSPAFIALFFSSNPSNLVFEVDSSFHVATNREFGNYFWYHIQALGCIFVPSLISEHSRSVPGRLSDFCLTTVYGYTPPHSTRVSHEERCTKLDELHLLKLWLFRISLPSIPSLVHGQLSSLVLVNPNLT</sequence>